<sequence>MQMYILAAFAFICTTSAHFILQWPPTAGFDDDGESSGPCGSVDVTVDETSPEVQVDRFAVQIQNGHPAGEWLFRATTDTEAPYNWTSIVPIVNTAGVGVFCLDSLSAPSSFEGKAGIIQVVDNAVDGMLYQCAPVNFVSGSNDTVGDSCKNVTGFSASWTSMMDFESSTNSASTTGTSGTMTMSTASSTASATSGEAADASSMGAFFFDIVSKARVDVLSKFKFNEHTFSDSLFQKPDFEVPALENQAIEIADNYLPGFSLPPFGDSESLNVFEKPGDDLDHLESLPDVQPDIVQEDPVNVWNLEPDASQEESQPKLRTWEAFERRQSLGERRACYLSEAGPQAFDAARNSARGGASSQVLPQSTAISALYNLALGRASIFFQWSDDKAGFFPTLQGFPISGHSQQLSSSIMAQMMAYGSMVRRLRSFADPVAQLKGTLPALMALKLSISNILETLEGELIRRFATTRSILQLQGILERPRQLLHVLCSLRDLVDSSMSEEQAISELSDYIHSAAEAGSVFSGLLRNLLNAVCEPWLTRLSCELGLTAKSFTEAECGGATDDMNEDLEASLAEDGQSMDAPKALLTTDDRSLVKETRATLKVLSRYLSPSKLRAASATSPLESGNLDRPRTHTASTDSMPSYPTTEKEQLDHLQELDALIDTEPRTVDTSSNTPLITSTLVAIRSFDSPGGFGSQSAEEWNVSLNPFDALRPRIEAQSLRLNKMVLNYLFQQCDLRAHLELQYAFHLFGNGTFVTRLSTALFSEETQSAERRQGALPSSETMGLRLGTRDGQRWPPASSELRLTLLGILNEAYYGASPDDALSHGKQADLPGGLSFSIRELPDEEIDRVMDAGSLYALDFLRLQYVPPAPLDTVITSGSLQRYDDIFRLLLRLLRLLHTTTQMKRNKAGRSVAGTRGSIHRVAFASHHFVSGLLSYVLDIGIAAPWQMLQQQLDGIERAVEAKEGANVGINGLRNIHNECLDSIRGRLFLKRKQGRAKQLIENLLSAVLRVAQVADVATDQEDAKGSQRSFDQAAAALIAEMKAIATKPPKLNDQLSESADEADMAKFLLSRLDSNGYSERMAP</sequence>
<evidence type="ECO:0000259" key="9">
    <source>
        <dbReference type="Pfam" id="PF20238"/>
    </source>
</evidence>
<dbReference type="GO" id="GO:0000930">
    <property type="term" value="C:gamma-tubulin complex"/>
    <property type="evidence" value="ECO:0007669"/>
    <property type="project" value="TreeGrafter"/>
</dbReference>
<comment type="caution">
    <text evidence="10">The sequence shown here is derived from an EMBL/GenBank/DDBJ whole genome shotgun (WGS) entry which is preliminary data.</text>
</comment>
<dbReference type="InterPro" id="IPR040457">
    <property type="entry name" value="GCP_C"/>
</dbReference>
<dbReference type="AlphaFoldDB" id="A0A3M7FPL4"/>
<dbReference type="GO" id="GO:0000278">
    <property type="term" value="P:mitotic cell cycle"/>
    <property type="evidence" value="ECO:0007669"/>
    <property type="project" value="TreeGrafter"/>
</dbReference>
<dbReference type="CDD" id="cd21176">
    <property type="entry name" value="LPMO_auxiliary-like"/>
    <property type="match status" value="1"/>
</dbReference>
<dbReference type="GO" id="GO:0051011">
    <property type="term" value="F:microtubule minus-end binding"/>
    <property type="evidence" value="ECO:0007669"/>
    <property type="project" value="TreeGrafter"/>
</dbReference>
<feature type="compositionally biased region" description="Polar residues" evidence="6">
    <location>
        <begin position="632"/>
        <end position="644"/>
    </location>
</feature>
<dbReference type="GO" id="GO:0000922">
    <property type="term" value="C:spindle pole"/>
    <property type="evidence" value="ECO:0007669"/>
    <property type="project" value="InterPro"/>
</dbReference>
<dbReference type="GO" id="GO:0051321">
    <property type="term" value="P:meiotic cell cycle"/>
    <property type="evidence" value="ECO:0007669"/>
    <property type="project" value="TreeGrafter"/>
</dbReference>
<gene>
    <name evidence="10" type="ORF">D0861_03576</name>
</gene>
<dbReference type="Pfam" id="PF04130">
    <property type="entry name" value="GCP_C_terminal"/>
    <property type="match status" value="1"/>
</dbReference>
<evidence type="ECO:0000256" key="2">
    <source>
        <dbReference type="ARBA" id="ARBA00022490"/>
    </source>
</evidence>
<evidence type="ECO:0000256" key="5">
    <source>
        <dbReference type="RuleBase" id="RU363050"/>
    </source>
</evidence>
<keyword evidence="4 5" id="KW-0206">Cytoskeleton</keyword>
<name>A0A3M7FPL4_HORWE</name>
<accession>A0A3M7FPL4</accession>
<dbReference type="GO" id="GO:0005874">
    <property type="term" value="C:microtubule"/>
    <property type="evidence" value="ECO:0007669"/>
    <property type="project" value="UniProtKB-KW"/>
</dbReference>
<dbReference type="PANTHER" id="PTHR19302:SF70">
    <property type="entry name" value="GAMMA-TUBULIN COMPLEX COMPONENT 6"/>
    <property type="match status" value="1"/>
</dbReference>
<feature type="signal peptide" evidence="7">
    <location>
        <begin position="1"/>
        <end position="17"/>
    </location>
</feature>
<dbReference type="Proteomes" id="UP000268823">
    <property type="component" value="Unassembled WGS sequence"/>
</dbReference>
<feature type="domain" description="Gamma tubulin complex component C-terminal" evidence="8">
    <location>
        <begin position="735"/>
        <end position="1078"/>
    </location>
</feature>
<evidence type="ECO:0000256" key="3">
    <source>
        <dbReference type="ARBA" id="ARBA00022701"/>
    </source>
</evidence>
<dbReference type="GO" id="GO:0007020">
    <property type="term" value="P:microtubule nucleation"/>
    <property type="evidence" value="ECO:0007669"/>
    <property type="project" value="InterPro"/>
</dbReference>
<evidence type="ECO:0000256" key="1">
    <source>
        <dbReference type="ARBA" id="ARBA00010337"/>
    </source>
</evidence>
<evidence type="ECO:0000313" key="10">
    <source>
        <dbReference type="EMBL" id="RMY90627.1"/>
    </source>
</evidence>
<reference evidence="10 11" key="1">
    <citation type="journal article" date="2018" name="BMC Genomics">
        <title>Genomic evidence for intraspecific hybridization in a clonal and extremely halotolerant yeast.</title>
        <authorList>
            <person name="Gostincar C."/>
            <person name="Stajich J.E."/>
            <person name="Zupancic J."/>
            <person name="Zalar P."/>
            <person name="Gunde-Cimerman N."/>
        </authorList>
    </citation>
    <scope>NUCLEOTIDE SEQUENCE [LARGE SCALE GENOMIC DNA]</scope>
    <source>
        <strain evidence="10 11">EXF-2788</strain>
    </source>
</reference>
<protein>
    <recommendedName>
        <fullName evidence="5">Spindle pole body component</fullName>
    </recommendedName>
</protein>
<proteinExistence type="inferred from homology"/>
<feature type="chain" id="PRO_5018021091" description="Spindle pole body component" evidence="7">
    <location>
        <begin position="18"/>
        <end position="1084"/>
    </location>
</feature>
<feature type="domain" description="Copper acquisition factor BIM1-like" evidence="9">
    <location>
        <begin position="16"/>
        <end position="154"/>
    </location>
</feature>
<evidence type="ECO:0000259" key="8">
    <source>
        <dbReference type="Pfam" id="PF04130"/>
    </source>
</evidence>
<dbReference type="EMBL" id="QWIR01000050">
    <property type="protein sequence ID" value="RMY90627.1"/>
    <property type="molecule type" value="Genomic_DNA"/>
</dbReference>
<feature type="region of interest" description="Disordered" evidence="6">
    <location>
        <begin position="768"/>
        <end position="793"/>
    </location>
</feature>
<dbReference type="Gene3D" id="1.20.120.1900">
    <property type="entry name" value="Gamma-tubulin complex, C-terminal domain"/>
    <property type="match status" value="1"/>
</dbReference>
<dbReference type="InterPro" id="IPR042241">
    <property type="entry name" value="GCP_C_sf"/>
</dbReference>
<evidence type="ECO:0000256" key="6">
    <source>
        <dbReference type="SAM" id="MobiDB-lite"/>
    </source>
</evidence>
<evidence type="ECO:0000256" key="7">
    <source>
        <dbReference type="SAM" id="SignalP"/>
    </source>
</evidence>
<keyword evidence="2 5" id="KW-0963">Cytoplasm</keyword>
<keyword evidence="3 5" id="KW-0493">Microtubule</keyword>
<dbReference type="VEuPathDB" id="FungiDB:BTJ68_07651"/>
<dbReference type="GO" id="GO:0031122">
    <property type="term" value="P:cytoplasmic microtubule organization"/>
    <property type="evidence" value="ECO:0007669"/>
    <property type="project" value="TreeGrafter"/>
</dbReference>
<organism evidence="10 11">
    <name type="scientific">Hortaea werneckii</name>
    <name type="common">Black yeast</name>
    <name type="synonym">Cladosporium werneckii</name>
    <dbReference type="NCBI Taxonomy" id="91943"/>
    <lineage>
        <taxon>Eukaryota</taxon>
        <taxon>Fungi</taxon>
        <taxon>Dikarya</taxon>
        <taxon>Ascomycota</taxon>
        <taxon>Pezizomycotina</taxon>
        <taxon>Dothideomycetes</taxon>
        <taxon>Dothideomycetidae</taxon>
        <taxon>Mycosphaerellales</taxon>
        <taxon>Teratosphaeriaceae</taxon>
        <taxon>Hortaea</taxon>
    </lineage>
</organism>
<evidence type="ECO:0000256" key="4">
    <source>
        <dbReference type="ARBA" id="ARBA00023212"/>
    </source>
</evidence>
<dbReference type="GO" id="GO:0051225">
    <property type="term" value="P:spindle assembly"/>
    <property type="evidence" value="ECO:0007669"/>
    <property type="project" value="TreeGrafter"/>
</dbReference>
<dbReference type="GO" id="GO:0043015">
    <property type="term" value="F:gamma-tubulin binding"/>
    <property type="evidence" value="ECO:0007669"/>
    <property type="project" value="InterPro"/>
</dbReference>
<dbReference type="GO" id="GO:0005816">
    <property type="term" value="C:spindle pole body"/>
    <property type="evidence" value="ECO:0007669"/>
    <property type="project" value="UniProtKB-ARBA"/>
</dbReference>
<dbReference type="InterPro" id="IPR007259">
    <property type="entry name" value="GCP"/>
</dbReference>
<keyword evidence="7" id="KW-0732">Signal</keyword>
<dbReference type="PANTHER" id="PTHR19302">
    <property type="entry name" value="GAMMA TUBULIN COMPLEX PROTEIN"/>
    <property type="match status" value="1"/>
</dbReference>
<dbReference type="OrthoDB" id="775571at2759"/>
<dbReference type="Pfam" id="PF20238">
    <property type="entry name" value="BIM1-like_dom"/>
    <property type="match status" value="1"/>
</dbReference>
<comment type="similarity">
    <text evidence="1 5">Belongs to the TUBGCP family.</text>
</comment>
<feature type="region of interest" description="Disordered" evidence="6">
    <location>
        <begin position="614"/>
        <end position="644"/>
    </location>
</feature>
<dbReference type="InterPro" id="IPR046530">
    <property type="entry name" value="BIM1-like_dom"/>
</dbReference>
<evidence type="ECO:0000313" key="11">
    <source>
        <dbReference type="Proteomes" id="UP000268823"/>
    </source>
</evidence>
<comment type="subcellular location">
    <subcellularLocation>
        <location evidence="5">Cytoplasm</location>
        <location evidence="5">Cytoskeleton</location>
        <location evidence="5">Microtubule organizing center</location>
    </subcellularLocation>
</comment>